<evidence type="ECO:0000313" key="4">
    <source>
        <dbReference type="Proteomes" id="UP000024836"/>
    </source>
</evidence>
<dbReference type="RefSeq" id="WP_155886720.1">
    <property type="nucleotide sequence ID" value="NZ_AQQY01000004.1"/>
</dbReference>
<keyword evidence="2" id="KW-0732">Signal</keyword>
<evidence type="ECO:0000256" key="2">
    <source>
        <dbReference type="SAM" id="SignalP"/>
    </source>
</evidence>
<feature type="signal peptide" evidence="2">
    <location>
        <begin position="1"/>
        <end position="21"/>
    </location>
</feature>
<dbReference type="Proteomes" id="UP000024836">
    <property type="component" value="Unassembled WGS sequence"/>
</dbReference>
<proteinExistence type="predicted"/>
<dbReference type="AlphaFoldDB" id="A0A058ZL07"/>
<gene>
    <name evidence="3" type="ORF">ATO10_07862</name>
</gene>
<name>A0A058ZL07_9RHOB</name>
<feature type="chain" id="PRO_5001567074" evidence="2">
    <location>
        <begin position="22"/>
        <end position="257"/>
    </location>
</feature>
<sequence>MFKSFTASAFAAALAITPITATPSLAWSEEDTLAAVIFGAAALYILSEANDNDGPVPVNTTTTHSHSHGVTHTHAHSHSGHAHDGNHQYSQKVLPPRCQRKTFKVGNNTGAHQTYFLESCLKKANATAGLPSQCKVTITTPEGKRGAYAATCLSRHGYVISGKGAPIYSGGKPRYQEGGDDYRAKVLPARCQRKTVGQGKNTGKHHTYLSSECLEARNAASGLPSKCQTKFRTKNGMKSGYVSTCLMRHGYVVGHKR</sequence>
<feature type="compositionally biased region" description="Basic residues" evidence="1">
    <location>
        <begin position="65"/>
        <end position="80"/>
    </location>
</feature>
<comment type="caution">
    <text evidence="3">The sequence shown here is derived from an EMBL/GenBank/DDBJ whole genome shotgun (WGS) entry which is preliminary data.</text>
</comment>
<keyword evidence="4" id="KW-1185">Reference proteome</keyword>
<reference evidence="3 4" key="1">
    <citation type="submission" date="2013-04" db="EMBL/GenBank/DDBJ databases">
        <title>Shimia sp. 22II-S11-Z10 Genome Sequencing.</title>
        <authorList>
            <person name="Lai Q."/>
            <person name="Li G."/>
            <person name="Shao Z."/>
        </authorList>
    </citation>
    <scope>NUCLEOTIDE SEQUENCE [LARGE SCALE GENOMIC DNA]</scope>
    <source>
        <strain evidence="4">22II-S11-Z10</strain>
    </source>
</reference>
<organism evidence="3 4">
    <name type="scientific">Actibacterium atlanticum</name>
    <dbReference type="NCBI Taxonomy" id="1461693"/>
    <lineage>
        <taxon>Bacteria</taxon>
        <taxon>Pseudomonadati</taxon>
        <taxon>Pseudomonadota</taxon>
        <taxon>Alphaproteobacteria</taxon>
        <taxon>Rhodobacterales</taxon>
        <taxon>Roseobacteraceae</taxon>
        <taxon>Actibacterium</taxon>
    </lineage>
</organism>
<protein>
    <submittedName>
        <fullName evidence="3">Uncharacterized protein</fullName>
    </submittedName>
</protein>
<dbReference type="STRING" id="1461693.ATO10_07862"/>
<feature type="region of interest" description="Disordered" evidence="1">
    <location>
        <begin position="60"/>
        <end position="90"/>
    </location>
</feature>
<evidence type="ECO:0000256" key="1">
    <source>
        <dbReference type="SAM" id="MobiDB-lite"/>
    </source>
</evidence>
<accession>A0A058ZL07</accession>
<dbReference type="EMBL" id="AQQY01000004">
    <property type="protein sequence ID" value="KCV82289.1"/>
    <property type="molecule type" value="Genomic_DNA"/>
</dbReference>
<evidence type="ECO:0000313" key="3">
    <source>
        <dbReference type="EMBL" id="KCV82289.1"/>
    </source>
</evidence>
<dbReference type="OrthoDB" id="7876829at2"/>